<comment type="caution">
    <text evidence="4">The sequence shown here is derived from an EMBL/GenBank/DDBJ whole genome shotgun (WGS) entry which is preliminary data.</text>
</comment>
<dbReference type="Pfam" id="PF01846">
    <property type="entry name" value="FF"/>
    <property type="match status" value="1"/>
</dbReference>
<gene>
    <name evidence="4" type="ORF">MKZ38_001709</name>
</gene>
<evidence type="ECO:0000313" key="4">
    <source>
        <dbReference type="EMBL" id="KAJ2901524.1"/>
    </source>
</evidence>
<dbReference type="SUPFAM" id="SSF81698">
    <property type="entry name" value="FF domain"/>
    <property type="match status" value="1"/>
</dbReference>
<dbReference type="InterPro" id="IPR036020">
    <property type="entry name" value="WW_dom_sf"/>
</dbReference>
<feature type="compositionally biased region" description="Pro residues" evidence="2">
    <location>
        <begin position="118"/>
        <end position="135"/>
    </location>
</feature>
<evidence type="ECO:0000259" key="3">
    <source>
        <dbReference type="PROSITE" id="PS50020"/>
    </source>
</evidence>
<dbReference type="CDD" id="cd00201">
    <property type="entry name" value="WW"/>
    <property type="match status" value="1"/>
</dbReference>
<dbReference type="GO" id="GO:0005634">
    <property type="term" value="C:nucleus"/>
    <property type="evidence" value="ECO:0007669"/>
    <property type="project" value="TreeGrafter"/>
</dbReference>
<dbReference type="Gene3D" id="2.20.70.10">
    <property type="match status" value="2"/>
</dbReference>
<evidence type="ECO:0000256" key="2">
    <source>
        <dbReference type="SAM" id="MobiDB-lite"/>
    </source>
</evidence>
<dbReference type="Proteomes" id="UP001201980">
    <property type="component" value="Unassembled WGS sequence"/>
</dbReference>
<dbReference type="GO" id="GO:0070063">
    <property type="term" value="F:RNA polymerase binding"/>
    <property type="evidence" value="ECO:0007669"/>
    <property type="project" value="InterPro"/>
</dbReference>
<feature type="compositionally biased region" description="Basic and acidic residues" evidence="2">
    <location>
        <begin position="605"/>
        <end position="635"/>
    </location>
</feature>
<dbReference type="AlphaFoldDB" id="A0AAD5WRA2"/>
<reference evidence="4" key="1">
    <citation type="submission" date="2022-07" db="EMBL/GenBank/DDBJ databases">
        <title>Draft genome sequence of Zalerion maritima ATCC 34329, a (micro)plastics degrading marine fungus.</title>
        <authorList>
            <person name="Paco A."/>
            <person name="Goncalves M.F.M."/>
            <person name="Rocha-Santos T.A.P."/>
            <person name="Alves A."/>
        </authorList>
    </citation>
    <scope>NUCLEOTIDE SEQUENCE</scope>
    <source>
        <strain evidence="4">ATCC 34329</strain>
    </source>
</reference>
<keyword evidence="1" id="KW-0677">Repeat</keyword>
<dbReference type="SMART" id="SM00456">
    <property type="entry name" value="WW"/>
    <property type="match status" value="2"/>
</dbReference>
<name>A0AAD5WRA2_9PEZI</name>
<dbReference type="Gene3D" id="1.10.10.440">
    <property type="entry name" value="FF domain"/>
    <property type="match status" value="1"/>
</dbReference>
<feature type="compositionally biased region" description="Acidic residues" evidence="2">
    <location>
        <begin position="296"/>
        <end position="325"/>
    </location>
</feature>
<feature type="region of interest" description="Disordered" evidence="2">
    <location>
        <begin position="587"/>
        <end position="635"/>
    </location>
</feature>
<feature type="domain" description="WW" evidence="3">
    <location>
        <begin position="84"/>
        <end position="117"/>
    </location>
</feature>
<protein>
    <recommendedName>
        <fullName evidence="3">WW domain-containing protein</fullName>
    </recommendedName>
</protein>
<feature type="region of interest" description="Disordered" evidence="2">
    <location>
        <begin position="184"/>
        <end position="213"/>
    </location>
</feature>
<dbReference type="EMBL" id="JAKWBI020000148">
    <property type="protein sequence ID" value="KAJ2901524.1"/>
    <property type="molecule type" value="Genomic_DNA"/>
</dbReference>
<dbReference type="InterPro" id="IPR045148">
    <property type="entry name" value="TCRG1-like"/>
</dbReference>
<dbReference type="PROSITE" id="PS01159">
    <property type="entry name" value="WW_DOMAIN_1"/>
    <property type="match status" value="1"/>
</dbReference>
<organism evidence="4 5">
    <name type="scientific">Zalerion maritima</name>
    <dbReference type="NCBI Taxonomy" id="339359"/>
    <lineage>
        <taxon>Eukaryota</taxon>
        <taxon>Fungi</taxon>
        <taxon>Dikarya</taxon>
        <taxon>Ascomycota</taxon>
        <taxon>Pezizomycotina</taxon>
        <taxon>Sordariomycetes</taxon>
        <taxon>Lulworthiomycetidae</taxon>
        <taxon>Lulworthiales</taxon>
        <taxon>Lulworthiaceae</taxon>
        <taxon>Zalerion</taxon>
    </lineage>
</organism>
<evidence type="ECO:0000313" key="5">
    <source>
        <dbReference type="Proteomes" id="UP001201980"/>
    </source>
</evidence>
<feature type="region of interest" description="Disordered" evidence="2">
    <location>
        <begin position="264"/>
        <end position="347"/>
    </location>
</feature>
<feature type="compositionally biased region" description="Acidic residues" evidence="2">
    <location>
        <begin position="383"/>
        <end position="398"/>
    </location>
</feature>
<dbReference type="Pfam" id="PF00397">
    <property type="entry name" value="WW"/>
    <property type="match status" value="1"/>
</dbReference>
<dbReference type="InterPro" id="IPR036517">
    <property type="entry name" value="FF_domain_sf"/>
</dbReference>
<dbReference type="InterPro" id="IPR001202">
    <property type="entry name" value="WW_dom"/>
</dbReference>
<dbReference type="PANTHER" id="PTHR15377">
    <property type="entry name" value="TRANSCRIPTION ELONGATION REGULATOR 1"/>
    <property type="match status" value="1"/>
</dbReference>
<feature type="compositionally biased region" description="Basic and acidic residues" evidence="2">
    <location>
        <begin position="279"/>
        <end position="295"/>
    </location>
</feature>
<dbReference type="InterPro" id="IPR002713">
    <property type="entry name" value="FF_domain"/>
</dbReference>
<feature type="region of interest" description="Disordered" evidence="2">
    <location>
        <begin position="114"/>
        <end position="158"/>
    </location>
</feature>
<keyword evidence="5" id="KW-1185">Reference proteome</keyword>
<dbReference type="PANTHER" id="PTHR15377:SF3">
    <property type="entry name" value="WW DOMAIN-CONTAINING PROTEIN"/>
    <property type="match status" value="1"/>
</dbReference>
<dbReference type="PROSITE" id="PS50020">
    <property type="entry name" value="WW_DOMAIN_2"/>
    <property type="match status" value="2"/>
</dbReference>
<proteinExistence type="predicted"/>
<feature type="compositionally biased region" description="Basic and acidic residues" evidence="2">
    <location>
        <begin position="666"/>
        <end position="688"/>
    </location>
</feature>
<dbReference type="GO" id="GO:0003712">
    <property type="term" value="F:transcription coregulator activity"/>
    <property type="evidence" value="ECO:0007669"/>
    <property type="project" value="TreeGrafter"/>
</dbReference>
<feature type="domain" description="WW" evidence="3">
    <location>
        <begin position="216"/>
        <end position="249"/>
    </location>
</feature>
<feature type="region of interest" description="Disordered" evidence="2">
    <location>
        <begin position="659"/>
        <end position="688"/>
    </location>
</feature>
<sequence length="688" mass="77959">MENATAARQLCQRVNRDSLNFYDYFYIANLQNFDLTLLQLPTNSSTTLRANQPGITDNRRPKPAAGNAIAMLKSTYKPSSNAARPLPSGWSEHKAPTGHTYYYNASTKESTYVRPTAAPAPPEAPSSVFPSPPTGPSSHHSVASGPNAIGPQALPFGRGPGSLADPKTANAFMQTYNPSFQAHAAAELARREQERQDRINRPKAQPKDRPMKRVEIPSCEPWILVYTKYGRRFAFNSATGKSYWRIPDKIMKGVLELDVARARGGGEKRNGGGNIGVGGEKDDGDKEVGKKRTREEEEDDDSSEYEEIEVTDSEGEDGGEGEDGEDGGHHASKRRRTEEPGGKGPIEFSEADIAAQLAAMQGDYDMEMNMDGDSQQGYQCDYYDQEGEEAADEPPLSEEDSHHLFHDLLDDFKINPYSSWEKILEDGKILNDPRYVCLPTTKARRESFDNWSRARIQQIKEARKKEEKKDPRLPYLEFLQEKANGKLYWPEFKRKWRKEDVMNETRLGEKEREKLFREYVARLKLTTERKKKDLVGLLKEQSLGKLNRDTDPVNRLPEKVRTDMRYAALAPDVRGPLVEAYVSSLPLPREGANNAGNGEEEEEEESRKRAKERERREDAMRQREEAIREKKRREEMRLNRERMLLREGEREIAEAMKVGRGGLVRQLREDAGKEEGEGEGGEKSRGVE</sequence>
<dbReference type="SUPFAM" id="SSF51045">
    <property type="entry name" value="WW domain"/>
    <property type="match status" value="1"/>
</dbReference>
<accession>A0AAD5WRA2</accession>
<evidence type="ECO:0000256" key="1">
    <source>
        <dbReference type="ARBA" id="ARBA00022737"/>
    </source>
</evidence>
<feature type="compositionally biased region" description="Basic and acidic residues" evidence="2">
    <location>
        <begin position="188"/>
        <end position="213"/>
    </location>
</feature>
<feature type="region of interest" description="Disordered" evidence="2">
    <location>
        <begin position="366"/>
        <end position="401"/>
    </location>
</feature>